<keyword evidence="1" id="KW-0472">Membrane</keyword>
<evidence type="ECO:0000313" key="2">
    <source>
        <dbReference type="EMBL" id="SHI78285.1"/>
    </source>
</evidence>
<gene>
    <name evidence="2" type="ORF">SAMN02745671_01655</name>
</gene>
<keyword evidence="1" id="KW-1133">Transmembrane helix</keyword>
<evidence type="ECO:0000313" key="3">
    <source>
        <dbReference type="Proteomes" id="UP000191240"/>
    </source>
</evidence>
<feature type="transmembrane region" description="Helical" evidence="1">
    <location>
        <begin position="104"/>
        <end position="122"/>
    </location>
</feature>
<sequence>MEIVWFEFLISTLLFLLLGLTACEVVRRVTKINCKKRPIILADERTRLIKYIICLLLPIWIFYEFYLFHWSSISWVGELFTNFFTVTIVLFVQEMKRLDNKDCGLWLYALIGIILLVISNYSNDVTTAYKNYGVPMGVSLLVWVGHECLKNCLGIGNCYTARLKRLFRREKTKKLQEENKNENIIN</sequence>
<keyword evidence="1" id="KW-0812">Transmembrane</keyword>
<organism evidence="2 3">
    <name type="scientific">Anaerovibrio lipolyticus DSM 3074</name>
    <dbReference type="NCBI Taxonomy" id="1120997"/>
    <lineage>
        <taxon>Bacteria</taxon>
        <taxon>Bacillati</taxon>
        <taxon>Bacillota</taxon>
        <taxon>Negativicutes</taxon>
        <taxon>Selenomonadales</taxon>
        <taxon>Selenomonadaceae</taxon>
        <taxon>Anaerovibrio</taxon>
    </lineage>
</organism>
<accession>A0A1M6DYR3</accession>
<evidence type="ECO:0000256" key="1">
    <source>
        <dbReference type="SAM" id="Phobius"/>
    </source>
</evidence>
<feature type="transmembrane region" description="Helical" evidence="1">
    <location>
        <begin position="72"/>
        <end position="92"/>
    </location>
</feature>
<feature type="transmembrane region" description="Helical" evidence="1">
    <location>
        <begin position="6"/>
        <end position="27"/>
    </location>
</feature>
<dbReference type="AlphaFoldDB" id="A0A1M6DYR3"/>
<reference evidence="2 3" key="1">
    <citation type="submission" date="2016-11" db="EMBL/GenBank/DDBJ databases">
        <authorList>
            <person name="Jaros S."/>
            <person name="Januszkiewicz K."/>
            <person name="Wedrychowicz H."/>
        </authorList>
    </citation>
    <scope>NUCLEOTIDE SEQUENCE [LARGE SCALE GENOMIC DNA]</scope>
    <source>
        <strain evidence="2 3">DSM 3074</strain>
    </source>
</reference>
<name>A0A1M6DYR3_9FIRM</name>
<feature type="transmembrane region" description="Helical" evidence="1">
    <location>
        <begin position="48"/>
        <end position="66"/>
    </location>
</feature>
<dbReference type="EMBL" id="FQYW01000013">
    <property type="protein sequence ID" value="SHI78285.1"/>
    <property type="molecule type" value="Genomic_DNA"/>
</dbReference>
<protein>
    <submittedName>
        <fullName evidence="2">Uncharacterized protein</fullName>
    </submittedName>
</protein>
<dbReference type="Proteomes" id="UP000191240">
    <property type="component" value="Unassembled WGS sequence"/>
</dbReference>
<proteinExistence type="predicted"/>